<evidence type="ECO:0000256" key="1">
    <source>
        <dbReference type="SAM" id="MobiDB-lite"/>
    </source>
</evidence>
<dbReference type="EMBL" id="FJOG01000002">
    <property type="protein sequence ID" value="CZR51864.1"/>
    <property type="molecule type" value="Genomic_DNA"/>
</dbReference>
<dbReference type="AlphaFoldDB" id="A0A1L7WGG7"/>
<sequence length="370" mass="41187">MEAGPWISLGLKGANKIIDKHFDKVPHKYLYTDTYKPKALSKNKKRQDRNNSQDQNQDDDSESDESEVEEADGKREVDLRPESDTKEASGNKDLHLIRGVDMVQPMPRDGSLPGGAYNQEGPYITPPFPQYSHEPPRQRPQYIPESAPPIGVAASGYYSPPPQNFGNPYDRRSRDRRRDSWDDDDDYYSDSYRRPTRPKAVTRRSSSYHGPRGRDRDDDDSYGALVAKRGKHPSGSETVDKARHTAHRYGLKDEIEGNFTKSKVGLAGGAVGAVVAGWATNKAQVGYSKGRPKEPNALITLLGAAVGGLAVNAIVDKYEDGKKEARGKQDKSEDKYGDDKNGDARSEGGRSHRSQKPRRDDRDYGSDGYD</sequence>
<dbReference type="Proteomes" id="UP000184330">
    <property type="component" value="Unassembled WGS sequence"/>
</dbReference>
<accession>A0A1L7WGG7</accession>
<protein>
    <submittedName>
        <fullName evidence="2">Uncharacterized protein</fullName>
    </submittedName>
</protein>
<reference evidence="2 3" key="1">
    <citation type="submission" date="2016-03" db="EMBL/GenBank/DDBJ databases">
        <authorList>
            <person name="Ploux O."/>
        </authorList>
    </citation>
    <scope>NUCLEOTIDE SEQUENCE [LARGE SCALE GENOMIC DNA]</scope>
    <source>
        <strain evidence="2 3">UAMH 11012</strain>
    </source>
</reference>
<evidence type="ECO:0000313" key="3">
    <source>
        <dbReference type="Proteomes" id="UP000184330"/>
    </source>
</evidence>
<gene>
    <name evidence="2" type="ORF">PAC_01741</name>
</gene>
<feature type="region of interest" description="Disordered" evidence="1">
    <location>
        <begin position="33"/>
        <end position="245"/>
    </location>
</feature>
<evidence type="ECO:0000313" key="2">
    <source>
        <dbReference type="EMBL" id="CZR51864.1"/>
    </source>
</evidence>
<feature type="region of interest" description="Disordered" evidence="1">
    <location>
        <begin position="317"/>
        <end position="370"/>
    </location>
</feature>
<dbReference type="STRING" id="576137.A0A1L7WGG7"/>
<feature type="compositionally biased region" description="Basic and acidic residues" evidence="1">
    <location>
        <begin position="169"/>
        <end position="180"/>
    </location>
</feature>
<feature type="compositionally biased region" description="Acidic residues" evidence="1">
    <location>
        <begin position="56"/>
        <end position="70"/>
    </location>
</feature>
<proteinExistence type="predicted"/>
<feature type="compositionally biased region" description="Basic and acidic residues" evidence="1">
    <location>
        <begin position="71"/>
        <end position="98"/>
    </location>
</feature>
<organism evidence="2 3">
    <name type="scientific">Phialocephala subalpina</name>
    <dbReference type="NCBI Taxonomy" id="576137"/>
    <lineage>
        <taxon>Eukaryota</taxon>
        <taxon>Fungi</taxon>
        <taxon>Dikarya</taxon>
        <taxon>Ascomycota</taxon>
        <taxon>Pezizomycotina</taxon>
        <taxon>Leotiomycetes</taxon>
        <taxon>Helotiales</taxon>
        <taxon>Mollisiaceae</taxon>
        <taxon>Phialocephala</taxon>
        <taxon>Phialocephala fortinii species complex</taxon>
    </lineage>
</organism>
<feature type="compositionally biased region" description="Basic and acidic residues" evidence="1">
    <location>
        <begin position="357"/>
        <end position="370"/>
    </location>
</feature>
<dbReference type="OrthoDB" id="3561227at2759"/>
<feature type="compositionally biased region" description="Basic and acidic residues" evidence="1">
    <location>
        <begin position="317"/>
        <end position="350"/>
    </location>
</feature>
<keyword evidence="3" id="KW-1185">Reference proteome</keyword>
<name>A0A1L7WGG7_9HELO</name>